<evidence type="ECO:0000313" key="11">
    <source>
        <dbReference type="Proteomes" id="UP000184016"/>
    </source>
</evidence>
<evidence type="ECO:0000256" key="6">
    <source>
        <dbReference type="ARBA" id="ARBA00022989"/>
    </source>
</evidence>
<dbReference type="InterPro" id="IPR018212">
    <property type="entry name" value="Na/solute_symporter_CS"/>
</dbReference>
<feature type="transmembrane region" description="Helical" evidence="9">
    <location>
        <begin position="405"/>
        <end position="423"/>
    </location>
</feature>
<evidence type="ECO:0000313" key="10">
    <source>
        <dbReference type="EMBL" id="SHK47692.1"/>
    </source>
</evidence>
<evidence type="ECO:0000256" key="4">
    <source>
        <dbReference type="ARBA" id="ARBA00022475"/>
    </source>
</evidence>
<evidence type="ECO:0000256" key="2">
    <source>
        <dbReference type="ARBA" id="ARBA00006434"/>
    </source>
</evidence>
<gene>
    <name evidence="10" type="ORF">SAMN05443507_11477</name>
</gene>
<dbReference type="Gene3D" id="1.20.1730.10">
    <property type="entry name" value="Sodium/glucose cotransporter"/>
    <property type="match status" value="1"/>
</dbReference>
<dbReference type="EMBL" id="FRAF01000014">
    <property type="protein sequence ID" value="SHK47692.1"/>
    <property type="molecule type" value="Genomic_DNA"/>
</dbReference>
<keyword evidence="5 9" id="KW-0812">Transmembrane</keyword>
<feature type="transmembrane region" description="Helical" evidence="9">
    <location>
        <begin position="70"/>
        <end position="92"/>
    </location>
</feature>
<dbReference type="PANTHER" id="PTHR48086">
    <property type="entry name" value="SODIUM/PROLINE SYMPORTER-RELATED"/>
    <property type="match status" value="1"/>
</dbReference>
<keyword evidence="7 9" id="KW-0472">Membrane</keyword>
<dbReference type="PANTHER" id="PTHR48086:SF7">
    <property type="entry name" value="SODIUM-SOLUTE SYMPORTER-RELATED"/>
    <property type="match status" value="1"/>
</dbReference>
<feature type="transmembrane region" description="Helical" evidence="9">
    <location>
        <begin position="170"/>
        <end position="193"/>
    </location>
</feature>
<dbReference type="GO" id="GO:0005886">
    <property type="term" value="C:plasma membrane"/>
    <property type="evidence" value="ECO:0007669"/>
    <property type="project" value="TreeGrafter"/>
</dbReference>
<evidence type="ECO:0000256" key="9">
    <source>
        <dbReference type="SAM" id="Phobius"/>
    </source>
</evidence>
<name>A0A1M6SSH9_9BACL</name>
<evidence type="ECO:0000256" key="3">
    <source>
        <dbReference type="ARBA" id="ARBA00022448"/>
    </source>
</evidence>
<dbReference type="InterPro" id="IPR050277">
    <property type="entry name" value="Sodium:Solute_Symporter"/>
</dbReference>
<keyword evidence="11" id="KW-1185">Reference proteome</keyword>
<feature type="transmembrane region" description="Helical" evidence="9">
    <location>
        <begin position="214"/>
        <end position="234"/>
    </location>
</feature>
<dbReference type="PROSITE" id="PS00456">
    <property type="entry name" value="NA_SOLUT_SYMP_1"/>
    <property type="match status" value="1"/>
</dbReference>
<evidence type="ECO:0000256" key="5">
    <source>
        <dbReference type="ARBA" id="ARBA00022692"/>
    </source>
</evidence>
<feature type="transmembrane region" description="Helical" evidence="9">
    <location>
        <begin position="429"/>
        <end position="451"/>
    </location>
</feature>
<proteinExistence type="inferred from homology"/>
<dbReference type="STRING" id="1830138.SAMN05443507_11477"/>
<feature type="transmembrane region" description="Helical" evidence="9">
    <location>
        <begin position="373"/>
        <end position="398"/>
    </location>
</feature>
<sequence>MLFLFLILLYTCLLLLLSQFAKRRAQTASQFMDGGRRFGVWNVFIMMTAMWGSSMFAVEIDTAYQSGISALWYGVSIIVSSLVVAAFLLKPFRNIGYLTSSHLLGQKYGNKARDVAALVIGITFPIFAMKNVLAAASYLHVILGWSLPIVLIATTLLVIIYVSLGGLWSLAYVQVANLLLFTVGLGVAAYFSFRGTRSVHVTHLQTLPVSFHDLFGVGASTLLVWFGMNLLNSVSAQAEFQTIASAKNVKKGKMGVYLSSVVLIAFAVVPAWLGVAARMGHPLQKNGLLAFPAYLKIVAPHWAIVLVGLGFWASALIWCAPLMFSGASSLGLDLLNRKSLSHNHDRIRRLVRLSMLIQGMMIVLYALARPGDLAWWAVFGLTLRNAAIVGPTLSVLLWPAVREKTIVFSMIAGVLAGFGWNAVTGLSATVFPFGINPMWVGSGLSLLVILLGTLIENRDNLQWTAVKARRRWSAVFIFFCVALLILGVYLPKLHFQSFLGADLFLMIFTLFLATVLSTERIQDTSPVPFSMGNRVLS</sequence>
<feature type="transmembrane region" description="Helical" evidence="9">
    <location>
        <begin position="472"/>
        <end position="491"/>
    </location>
</feature>
<dbReference type="PROSITE" id="PS50283">
    <property type="entry name" value="NA_SOLUT_SYMP_3"/>
    <property type="match status" value="1"/>
</dbReference>
<feature type="transmembrane region" description="Helical" evidence="9">
    <location>
        <begin position="347"/>
        <end position="367"/>
    </location>
</feature>
<evidence type="ECO:0000256" key="7">
    <source>
        <dbReference type="ARBA" id="ARBA00023136"/>
    </source>
</evidence>
<comment type="subcellular location">
    <subcellularLocation>
        <location evidence="1">Membrane</location>
        <topology evidence="1">Multi-pass membrane protein</topology>
    </subcellularLocation>
</comment>
<keyword evidence="6 9" id="KW-1133">Transmembrane helix</keyword>
<reference evidence="11" key="1">
    <citation type="submission" date="2016-11" db="EMBL/GenBank/DDBJ databases">
        <authorList>
            <person name="Varghese N."/>
            <person name="Submissions S."/>
        </authorList>
    </citation>
    <scope>NUCLEOTIDE SEQUENCE [LARGE SCALE GENOMIC DNA]</scope>
    <source>
        <strain evidence="11">USBA-503</strain>
    </source>
</reference>
<dbReference type="InterPro" id="IPR038377">
    <property type="entry name" value="Na/Glc_symporter_sf"/>
</dbReference>
<dbReference type="RefSeq" id="WP_072874336.1">
    <property type="nucleotide sequence ID" value="NZ_FRAF01000014.1"/>
</dbReference>
<evidence type="ECO:0000256" key="1">
    <source>
        <dbReference type="ARBA" id="ARBA00004141"/>
    </source>
</evidence>
<dbReference type="Pfam" id="PF00474">
    <property type="entry name" value="SSF"/>
    <property type="match status" value="1"/>
</dbReference>
<feature type="transmembrane region" description="Helical" evidence="9">
    <location>
        <begin position="287"/>
        <end position="309"/>
    </location>
</feature>
<feature type="transmembrane region" description="Helical" evidence="9">
    <location>
        <begin position="141"/>
        <end position="164"/>
    </location>
</feature>
<dbReference type="OrthoDB" id="9789704at2"/>
<dbReference type="InterPro" id="IPR001734">
    <property type="entry name" value="Na/solute_symporter"/>
</dbReference>
<organism evidence="10 11">
    <name type="scientific">Alicyclobacillus tolerans</name>
    <dbReference type="NCBI Taxonomy" id="90970"/>
    <lineage>
        <taxon>Bacteria</taxon>
        <taxon>Bacillati</taxon>
        <taxon>Bacillota</taxon>
        <taxon>Bacilli</taxon>
        <taxon>Bacillales</taxon>
        <taxon>Alicyclobacillaceae</taxon>
        <taxon>Alicyclobacillus</taxon>
    </lineage>
</organism>
<feature type="transmembrane region" description="Helical" evidence="9">
    <location>
        <begin position="41"/>
        <end position="58"/>
    </location>
</feature>
<keyword evidence="3" id="KW-0813">Transport</keyword>
<feature type="transmembrane region" description="Helical" evidence="9">
    <location>
        <begin position="497"/>
        <end position="516"/>
    </location>
</feature>
<comment type="similarity">
    <text evidence="2 8">Belongs to the sodium:solute symporter (SSF) (TC 2.A.21) family.</text>
</comment>
<accession>A0A1M6SSH9</accession>
<evidence type="ECO:0000256" key="8">
    <source>
        <dbReference type="RuleBase" id="RU362091"/>
    </source>
</evidence>
<keyword evidence="4" id="KW-1003">Cell membrane</keyword>
<dbReference type="GO" id="GO:0046942">
    <property type="term" value="P:carboxylic acid transport"/>
    <property type="evidence" value="ECO:0007669"/>
    <property type="project" value="UniProtKB-ARBA"/>
</dbReference>
<dbReference type="AlphaFoldDB" id="A0A1M6SSH9"/>
<feature type="transmembrane region" description="Helical" evidence="9">
    <location>
        <begin position="254"/>
        <end position="275"/>
    </location>
</feature>
<dbReference type="Proteomes" id="UP000184016">
    <property type="component" value="Unassembled WGS sequence"/>
</dbReference>
<feature type="transmembrane region" description="Helical" evidence="9">
    <location>
        <begin position="112"/>
        <end position="129"/>
    </location>
</feature>
<dbReference type="GO" id="GO:0022857">
    <property type="term" value="F:transmembrane transporter activity"/>
    <property type="evidence" value="ECO:0007669"/>
    <property type="project" value="InterPro"/>
</dbReference>
<protein>
    <submittedName>
        <fullName evidence="10">Solute:Na+ symporter, SSS family</fullName>
    </submittedName>
</protein>